<comment type="caution">
    <text evidence="1">The sequence shown here is derived from an EMBL/GenBank/DDBJ whole genome shotgun (WGS) entry which is preliminary data.</text>
</comment>
<dbReference type="EMBL" id="LMWP01000044">
    <property type="protein sequence ID" value="KUN18224.1"/>
    <property type="molecule type" value="Genomic_DNA"/>
</dbReference>
<reference evidence="1 2" key="1">
    <citation type="submission" date="2015-10" db="EMBL/GenBank/DDBJ databases">
        <title>Draft genome sequence of Streptomyces corchorusii DSM 40340, type strain for the species Streptomyces corchorusii.</title>
        <authorList>
            <person name="Ruckert C."/>
            <person name="Winkler A."/>
            <person name="Kalinowski J."/>
            <person name="Kampfer P."/>
            <person name="Glaeser S."/>
        </authorList>
    </citation>
    <scope>NUCLEOTIDE SEQUENCE [LARGE SCALE GENOMIC DNA]</scope>
    <source>
        <strain evidence="1 2">DSM 40340</strain>
    </source>
</reference>
<dbReference type="Proteomes" id="UP000053398">
    <property type="component" value="Unassembled WGS sequence"/>
</dbReference>
<name>A0A117QAV6_STRCK</name>
<keyword evidence="2" id="KW-1185">Reference proteome</keyword>
<dbReference type="RefSeq" id="WP_059265888.1">
    <property type="nucleotide sequence ID" value="NZ_KQ948367.1"/>
</dbReference>
<evidence type="ECO:0000313" key="2">
    <source>
        <dbReference type="Proteomes" id="UP000053398"/>
    </source>
</evidence>
<proteinExistence type="predicted"/>
<evidence type="ECO:0000313" key="1">
    <source>
        <dbReference type="EMBL" id="KUN18224.1"/>
    </source>
</evidence>
<dbReference type="AlphaFoldDB" id="A0A117QAV6"/>
<sequence length="68" mass="7393">MPASLSLNGSRALSFVRLPGLSVRTSVMWRQSERSPAVTAFVAARRAAAASVIRARPDIWSAPRRTAR</sequence>
<accession>A0A117QAV6</accession>
<protein>
    <submittedName>
        <fullName evidence="1">Uncharacterized protein</fullName>
    </submittedName>
</protein>
<organism evidence="1 2">
    <name type="scientific">Streptomyces corchorusii</name>
    <name type="common">Streptomyces chibaensis</name>
    <dbReference type="NCBI Taxonomy" id="1903"/>
    <lineage>
        <taxon>Bacteria</taxon>
        <taxon>Bacillati</taxon>
        <taxon>Actinomycetota</taxon>
        <taxon>Actinomycetes</taxon>
        <taxon>Kitasatosporales</taxon>
        <taxon>Streptomycetaceae</taxon>
        <taxon>Streptomyces</taxon>
    </lineage>
</organism>
<gene>
    <name evidence="1" type="ORF">AQJ11_34700</name>
</gene>